<evidence type="ECO:0000256" key="2">
    <source>
        <dbReference type="ARBA" id="ARBA00022729"/>
    </source>
</evidence>
<keyword evidence="7" id="KW-1185">Reference proteome</keyword>
<name>A0A1I7WC67_HETBA</name>
<comment type="subcellular location">
    <subcellularLocation>
        <location evidence="1">Endoplasmic reticulum</location>
    </subcellularLocation>
</comment>
<feature type="domain" description="MRH" evidence="6">
    <location>
        <begin position="139"/>
        <end position="266"/>
    </location>
</feature>
<sequence length="513" mass="59771">MLLFLLLTCKQVIIAWSHAGIYNIEEVRDITYDVDISSLPAGIDAYVDLSLLSEENMLEIQEQIMERVPKVTSLVVMHKRTKFFLKFQSDDPSYLFMTSKTGQRFACSLPQSDAKSNGVPESFNPKYLAEIVAASFYVKECIQKVHYSYFNMGWWTYEICRGRIIRQLHGAKNEADQVENSLGMFTGRYSMPDFQTSTPDQLLYFEEWYEGGTMCDLPDKEIPRKTSVRYQCDPLLATNEAYIDSVYEQSSCEYIFVVNVGSLCKLKPFVHPNQERVKKYLKEIIEKKKSKESARDRLFHAMDKVKRIQRRRTAMRRTELLKDGEVKKLKLRKELDNEYFNAATKYLADAYEARKGIVPPADTVQALAQLSTMMDDIDLAYCMFLFSKFIIVIETGIFFHLDDYPSDLDEDRGNIWYYFNDPTWNKSHFPKSLDYVDIMNAYFDTALEQLQKFHPTEVVREYNLLRKNPWNPDENILVDSLDVSFAMLILFIISIPYACKFGRCELADPGKDF</sequence>
<accession>A0A1I7WC67</accession>
<dbReference type="AlphaFoldDB" id="A0A1I7WC67"/>
<dbReference type="PANTHER" id="PTHR15414:SF5">
    <property type="entry name" value="PROTEIN OS-9"/>
    <property type="match status" value="1"/>
</dbReference>
<dbReference type="GO" id="GO:0030968">
    <property type="term" value="P:endoplasmic reticulum unfolded protein response"/>
    <property type="evidence" value="ECO:0007669"/>
    <property type="project" value="InterPro"/>
</dbReference>
<dbReference type="GO" id="GO:0005788">
    <property type="term" value="C:endoplasmic reticulum lumen"/>
    <property type="evidence" value="ECO:0007669"/>
    <property type="project" value="TreeGrafter"/>
</dbReference>
<keyword evidence="2 5" id="KW-0732">Signal</keyword>
<keyword evidence="4" id="KW-1015">Disulfide bond</keyword>
<proteinExistence type="predicted"/>
<dbReference type="InterPro" id="IPR009011">
    <property type="entry name" value="Man6P_isomerase_rcpt-bd_dom_sf"/>
</dbReference>
<evidence type="ECO:0000259" key="6">
    <source>
        <dbReference type="PROSITE" id="PS51914"/>
    </source>
</evidence>
<organism evidence="7 8">
    <name type="scientific">Heterorhabditis bacteriophora</name>
    <name type="common">Entomopathogenic nematode worm</name>
    <dbReference type="NCBI Taxonomy" id="37862"/>
    <lineage>
        <taxon>Eukaryota</taxon>
        <taxon>Metazoa</taxon>
        <taxon>Ecdysozoa</taxon>
        <taxon>Nematoda</taxon>
        <taxon>Chromadorea</taxon>
        <taxon>Rhabditida</taxon>
        <taxon>Rhabditina</taxon>
        <taxon>Rhabditomorpha</taxon>
        <taxon>Strongyloidea</taxon>
        <taxon>Heterorhabditidae</taxon>
        <taxon>Heterorhabditis</taxon>
    </lineage>
</organism>
<dbReference type="Pfam" id="PF07915">
    <property type="entry name" value="PRKCSH"/>
    <property type="match status" value="1"/>
</dbReference>
<dbReference type="WBParaSite" id="Hba_02277">
    <property type="protein sequence ID" value="Hba_02277"/>
    <property type="gene ID" value="Hba_02277"/>
</dbReference>
<evidence type="ECO:0000313" key="8">
    <source>
        <dbReference type="WBParaSite" id="Hba_02277"/>
    </source>
</evidence>
<dbReference type="PANTHER" id="PTHR15414">
    <property type="entry name" value="OS-9-RELATED"/>
    <property type="match status" value="1"/>
</dbReference>
<evidence type="ECO:0000256" key="3">
    <source>
        <dbReference type="ARBA" id="ARBA00022824"/>
    </source>
</evidence>
<evidence type="ECO:0000313" key="7">
    <source>
        <dbReference type="Proteomes" id="UP000095283"/>
    </source>
</evidence>
<feature type="signal peptide" evidence="5">
    <location>
        <begin position="1"/>
        <end position="15"/>
    </location>
</feature>
<reference evidence="8" key="1">
    <citation type="submission" date="2016-11" db="UniProtKB">
        <authorList>
            <consortium name="WormBaseParasite"/>
        </authorList>
    </citation>
    <scope>IDENTIFICATION</scope>
</reference>
<feature type="chain" id="PRO_5012362425" evidence="5">
    <location>
        <begin position="16"/>
        <end position="513"/>
    </location>
</feature>
<keyword evidence="3" id="KW-0256">Endoplasmic reticulum</keyword>
<protein>
    <submittedName>
        <fullName evidence="8">PRKCSH domain-containing protein</fullName>
    </submittedName>
</protein>
<evidence type="ECO:0000256" key="1">
    <source>
        <dbReference type="ARBA" id="ARBA00004240"/>
    </source>
</evidence>
<dbReference type="InterPro" id="IPR012913">
    <property type="entry name" value="OS9-like_dom"/>
</dbReference>
<dbReference type="GO" id="GO:0030970">
    <property type="term" value="P:retrograde protein transport, ER to cytosol"/>
    <property type="evidence" value="ECO:0007669"/>
    <property type="project" value="TreeGrafter"/>
</dbReference>
<evidence type="ECO:0000256" key="5">
    <source>
        <dbReference type="SAM" id="SignalP"/>
    </source>
</evidence>
<evidence type="ECO:0000256" key="4">
    <source>
        <dbReference type="ARBA" id="ARBA00023157"/>
    </source>
</evidence>
<dbReference type="InterPro" id="IPR044865">
    <property type="entry name" value="MRH_dom"/>
</dbReference>
<dbReference type="Gene3D" id="2.70.130.10">
    <property type="entry name" value="Mannose-6-phosphate receptor binding domain"/>
    <property type="match status" value="1"/>
</dbReference>
<dbReference type="InterPro" id="IPR045149">
    <property type="entry name" value="OS-9-like"/>
</dbReference>
<dbReference type="PROSITE" id="PS51914">
    <property type="entry name" value="MRH"/>
    <property type="match status" value="1"/>
</dbReference>
<dbReference type="SUPFAM" id="SSF50911">
    <property type="entry name" value="Mannose 6-phosphate receptor domain"/>
    <property type="match status" value="1"/>
</dbReference>
<dbReference type="Proteomes" id="UP000095283">
    <property type="component" value="Unplaced"/>
</dbReference>